<keyword evidence="7" id="KW-0067">ATP-binding</keyword>
<organism evidence="10 11">
    <name type="scientific">Faunimonas pinastri</name>
    <dbReference type="NCBI Taxonomy" id="1855383"/>
    <lineage>
        <taxon>Bacteria</taxon>
        <taxon>Pseudomonadati</taxon>
        <taxon>Pseudomonadota</taxon>
        <taxon>Alphaproteobacteria</taxon>
        <taxon>Hyphomicrobiales</taxon>
        <taxon>Afifellaceae</taxon>
        <taxon>Faunimonas</taxon>
    </lineage>
</organism>
<dbReference type="RefSeq" id="WP_092499382.1">
    <property type="nucleotide sequence ID" value="NZ_FOFG01000019.1"/>
</dbReference>
<dbReference type="GO" id="GO:0045127">
    <property type="term" value="F:N-acetylglucosamine kinase activity"/>
    <property type="evidence" value="ECO:0007669"/>
    <property type="project" value="UniProtKB-EC"/>
</dbReference>
<keyword evidence="8" id="KW-0119">Carbohydrate metabolism</keyword>
<comment type="catalytic activity">
    <reaction evidence="9">
        <text>N-acetyl-D-glucosamine + ATP = N-acetyl-D-glucosamine 6-phosphate + ADP + H(+)</text>
        <dbReference type="Rhea" id="RHEA:17417"/>
        <dbReference type="ChEBI" id="CHEBI:15378"/>
        <dbReference type="ChEBI" id="CHEBI:30616"/>
        <dbReference type="ChEBI" id="CHEBI:57513"/>
        <dbReference type="ChEBI" id="CHEBI:456216"/>
        <dbReference type="ChEBI" id="CHEBI:506227"/>
        <dbReference type="EC" id="2.7.1.59"/>
    </reaction>
</comment>
<dbReference type="STRING" id="1855383.SAMN05216548_11930"/>
<evidence type="ECO:0000256" key="8">
    <source>
        <dbReference type="ARBA" id="ARBA00023277"/>
    </source>
</evidence>
<dbReference type="SUPFAM" id="SSF53067">
    <property type="entry name" value="Actin-like ATPase domain"/>
    <property type="match status" value="1"/>
</dbReference>
<evidence type="ECO:0000256" key="9">
    <source>
        <dbReference type="ARBA" id="ARBA00049065"/>
    </source>
</evidence>
<dbReference type="GO" id="GO:0005524">
    <property type="term" value="F:ATP binding"/>
    <property type="evidence" value="ECO:0007669"/>
    <property type="project" value="UniProtKB-KW"/>
</dbReference>
<sequence length="312" mass="31646">MPVESRASHAPLLCVDIGGSFMDFGLVDAANAVRRTGKVPTPIASWPDFVAALALQIEGSGIDDGAPIALSVAGPVDPDTGVLISANIPCANGRSLGPDLSAALGRPVAVANDADCFALAEANAGAGMGHRVVFGVILGTGVGGGLIVDGRLVPGAGGVSGEWGHGPITGGGVPESFPPVPRFACGCGQSGCVDTVGGARGLERLHRHLHAETIDSRTILTRWHHGDRQAARTLELWLSLVADPLALVVNVTGASSLPAGGGLASDAELVAVLDTEVRRRIMRPSSEPLLVQARHPDQAALIGAAVLARQTL</sequence>
<evidence type="ECO:0000256" key="1">
    <source>
        <dbReference type="ARBA" id="ARBA00012122"/>
    </source>
</evidence>
<evidence type="ECO:0000313" key="10">
    <source>
        <dbReference type="EMBL" id="SER45374.1"/>
    </source>
</evidence>
<proteinExistence type="predicted"/>
<dbReference type="CDD" id="cd24057">
    <property type="entry name" value="ASKHA_NBD_ROK_NAGK"/>
    <property type="match status" value="1"/>
</dbReference>
<dbReference type="EC" id="2.7.1.59" evidence="1"/>
<dbReference type="GO" id="GO:0046872">
    <property type="term" value="F:metal ion binding"/>
    <property type="evidence" value="ECO:0007669"/>
    <property type="project" value="UniProtKB-KW"/>
</dbReference>
<reference evidence="10 11" key="1">
    <citation type="submission" date="2016-10" db="EMBL/GenBank/DDBJ databases">
        <authorList>
            <person name="de Groot N.N."/>
        </authorList>
    </citation>
    <scope>NUCLEOTIDE SEQUENCE [LARGE SCALE GENOMIC DNA]</scope>
    <source>
        <strain evidence="10 11">A52C2</strain>
    </source>
</reference>
<dbReference type="Gene3D" id="3.30.420.40">
    <property type="match status" value="2"/>
</dbReference>
<evidence type="ECO:0000256" key="2">
    <source>
        <dbReference type="ARBA" id="ARBA00022679"/>
    </source>
</evidence>
<dbReference type="InterPro" id="IPR043129">
    <property type="entry name" value="ATPase_NBD"/>
</dbReference>
<protein>
    <recommendedName>
        <fullName evidence="1">N-acetylglucosamine kinase</fullName>
        <ecNumber evidence="1">2.7.1.59</ecNumber>
    </recommendedName>
</protein>
<accession>A0A1H9PAT7</accession>
<keyword evidence="6" id="KW-0862">Zinc</keyword>
<evidence type="ECO:0000256" key="6">
    <source>
        <dbReference type="ARBA" id="ARBA00022833"/>
    </source>
</evidence>
<dbReference type="OrthoDB" id="9810372at2"/>
<evidence type="ECO:0000256" key="4">
    <source>
        <dbReference type="ARBA" id="ARBA00022741"/>
    </source>
</evidence>
<dbReference type="PANTHER" id="PTHR18964:SF162">
    <property type="entry name" value="N-ACETYL-D-GLUCOSAMINE KINASE"/>
    <property type="match status" value="1"/>
</dbReference>
<evidence type="ECO:0000256" key="7">
    <source>
        <dbReference type="ARBA" id="ARBA00022840"/>
    </source>
</evidence>
<gene>
    <name evidence="10" type="ORF">SAMN05216548_11930</name>
</gene>
<keyword evidence="2" id="KW-0808">Transferase</keyword>
<keyword evidence="5 10" id="KW-0418">Kinase</keyword>
<dbReference type="AlphaFoldDB" id="A0A1H9PAT7"/>
<dbReference type="PANTHER" id="PTHR18964">
    <property type="entry name" value="ROK (REPRESSOR, ORF, KINASE) FAMILY"/>
    <property type="match status" value="1"/>
</dbReference>
<dbReference type="Pfam" id="PF00480">
    <property type="entry name" value="ROK"/>
    <property type="match status" value="1"/>
</dbReference>
<evidence type="ECO:0000313" key="11">
    <source>
        <dbReference type="Proteomes" id="UP000199647"/>
    </source>
</evidence>
<evidence type="ECO:0000256" key="3">
    <source>
        <dbReference type="ARBA" id="ARBA00022723"/>
    </source>
</evidence>
<evidence type="ECO:0000256" key="5">
    <source>
        <dbReference type="ARBA" id="ARBA00022777"/>
    </source>
</evidence>
<dbReference type="InterPro" id="IPR000600">
    <property type="entry name" value="ROK"/>
</dbReference>
<dbReference type="PROSITE" id="PS01125">
    <property type="entry name" value="ROK"/>
    <property type="match status" value="1"/>
</dbReference>
<keyword evidence="11" id="KW-1185">Reference proteome</keyword>
<dbReference type="Proteomes" id="UP000199647">
    <property type="component" value="Unassembled WGS sequence"/>
</dbReference>
<keyword evidence="3" id="KW-0479">Metal-binding</keyword>
<keyword evidence="4" id="KW-0547">Nucleotide-binding</keyword>
<dbReference type="InterPro" id="IPR049874">
    <property type="entry name" value="ROK_cs"/>
</dbReference>
<dbReference type="EMBL" id="FOFG01000019">
    <property type="protein sequence ID" value="SER45374.1"/>
    <property type="molecule type" value="Genomic_DNA"/>
</dbReference>
<name>A0A1H9PAT7_9HYPH</name>